<evidence type="ECO:0000313" key="2">
    <source>
        <dbReference type="Proteomes" id="UP000229315"/>
    </source>
</evidence>
<proteinExistence type="predicted"/>
<dbReference type="AlphaFoldDB" id="A0A2H0UGJ2"/>
<gene>
    <name evidence="1" type="ORF">COU15_00080</name>
</gene>
<comment type="caution">
    <text evidence="1">The sequence shown here is derived from an EMBL/GenBank/DDBJ whole genome shotgun (WGS) entry which is preliminary data.</text>
</comment>
<accession>A0A2H0UGJ2</accession>
<name>A0A2H0UGJ2_9BACT</name>
<dbReference type="Proteomes" id="UP000229315">
    <property type="component" value="Unassembled WGS sequence"/>
</dbReference>
<organism evidence="1 2">
    <name type="scientific">Candidatus Kaiserbacteria bacterium CG10_big_fil_rev_8_21_14_0_10_45_20</name>
    <dbReference type="NCBI Taxonomy" id="1974607"/>
    <lineage>
        <taxon>Bacteria</taxon>
        <taxon>Candidatus Kaiseribacteriota</taxon>
    </lineage>
</organism>
<sequence>MEEELTLDKSGNMLASLNGFIWQIVSFSSRLWCVETGVSVWRVRLKRKRQNGSFEYSKGYVVGKRG</sequence>
<protein>
    <submittedName>
        <fullName evidence="1">Uncharacterized protein</fullName>
    </submittedName>
</protein>
<evidence type="ECO:0000313" key="1">
    <source>
        <dbReference type="EMBL" id="PIR85480.1"/>
    </source>
</evidence>
<reference evidence="2" key="1">
    <citation type="submission" date="2017-09" db="EMBL/GenBank/DDBJ databases">
        <title>Depth-based differentiation of microbial function through sediment-hosted aquifers and enrichment of novel symbionts in the deep terrestrial subsurface.</title>
        <authorList>
            <person name="Probst A.J."/>
            <person name="Ladd B."/>
            <person name="Jarett J.K."/>
            <person name="Geller-Mcgrath D.E."/>
            <person name="Sieber C.M.K."/>
            <person name="Emerson J.B."/>
            <person name="Anantharaman K."/>
            <person name="Thomas B.C."/>
            <person name="Malmstrom R."/>
            <person name="Stieglmeier M."/>
            <person name="Klingl A."/>
            <person name="Woyke T."/>
            <person name="Ryan C.M."/>
            <person name="Banfield J.F."/>
        </authorList>
    </citation>
    <scope>NUCLEOTIDE SEQUENCE [LARGE SCALE GENOMIC DNA]</scope>
</reference>
<dbReference type="EMBL" id="PFBH01000001">
    <property type="protein sequence ID" value="PIR85480.1"/>
    <property type="molecule type" value="Genomic_DNA"/>
</dbReference>